<sequence length="162" mass="17226">MSALRLLALAALLAVAWGLSETAWLTVEYRRELIAEVGAAAYEHHSIPCDPKVVGSVRACFDQSIPAVGNQDYKWGSKEISFPTDGAPWGVHLTGPYPDGRSYLVTWYTGGPTVGANLSLPDTSKEVATASLTPSKGSARRFNGSVIAYLRAFTIPALAGSQ</sequence>
<dbReference type="GO" id="GO:0003993">
    <property type="term" value="F:acid phosphatase activity"/>
    <property type="evidence" value="ECO:0007669"/>
    <property type="project" value="InterPro"/>
</dbReference>
<dbReference type="Proteomes" id="UP000075714">
    <property type="component" value="Unassembled WGS sequence"/>
</dbReference>
<dbReference type="GO" id="GO:0046872">
    <property type="term" value="F:metal ion binding"/>
    <property type="evidence" value="ECO:0007669"/>
    <property type="project" value="InterPro"/>
</dbReference>
<gene>
    <name evidence="2" type="ORF">GPECTOR_967g233</name>
</gene>
<reference evidence="3" key="1">
    <citation type="journal article" date="2016" name="Nat. Commun.">
        <title>The Gonium pectorale genome demonstrates co-option of cell cycle regulation during the evolution of multicellularity.</title>
        <authorList>
            <person name="Hanschen E.R."/>
            <person name="Marriage T.N."/>
            <person name="Ferris P.J."/>
            <person name="Hamaji T."/>
            <person name="Toyoda A."/>
            <person name="Fujiyama A."/>
            <person name="Neme R."/>
            <person name="Noguchi H."/>
            <person name="Minakuchi Y."/>
            <person name="Suzuki M."/>
            <person name="Kawai-Toyooka H."/>
            <person name="Smith D.R."/>
            <person name="Sparks H."/>
            <person name="Anderson J."/>
            <person name="Bakaric R."/>
            <person name="Luria V."/>
            <person name="Karger A."/>
            <person name="Kirschner M.W."/>
            <person name="Durand P.M."/>
            <person name="Michod R.E."/>
            <person name="Nozaki H."/>
            <person name="Olson B.J."/>
        </authorList>
    </citation>
    <scope>NUCLEOTIDE SEQUENCE [LARGE SCALE GENOMIC DNA]</scope>
    <source>
        <strain evidence="3">NIES-2863</strain>
    </source>
</reference>
<proteinExistence type="predicted"/>
<organism evidence="2 3">
    <name type="scientific">Gonium pectorale</name>
    <name type="common">Green alga</name>
    <dbReference type="NCBI Taxonomy" id="33097"/>
    <lineage>
        <taxon>Eukaryota</taxon>
        <taxon>Viridiplantae</taxon>
        <taxon>Chlorophyta</taxon>
        <taxon>core chlorophytes</taxon>
        <taxon>Chlorophyceae</taxon>
        <taxon>CS clade</taxon>
        <taxon>Chlamydomonadales</taxon>
        <taxon>Volvocaceae</taxon>
        <taxon>Gonium</taxon>
    </lineage>
</organism>
<comment type="caution">
    <text evidence="2">The sequence shown here is derived from an EMBL/GenBank/DDBJ whole genome shotgun (WGS) entry which is preliminary data.</text>
</comment>
<dbReference type="SUPFAM" id="SSF49363">
    <property type="entry name" value="Purple acid phosphatase, N-terminal domain"/>
    <property type="match status" value="1"/>
</dbReference>
<dbReference type="AlphaFoldDB" id="A0A150FTS5"/>
<evidence type="ECO:0000313" key="2">
    <source>
        <dbReference type="EMBL" id="KXZ41021.1"/>
    </source>
</evidence>
<feature type="chain" id="PRO_5007561767" evidence="1">
    <location>
        <begin position="19"/>
        <end position="162"/>
    </location>
</feature>
<dbReference type="InterPro" id="IPR008963">
    <property type="entry name" value="Purple_acid_Pase-like_N"/>
</dbReference>
<dbReference type="EMBL" id="LSYV01000963">
    <property type="protein sequence ID" value="KXZ41021.1"/>
    <property type="molecule type" value="Genomic_DNA"/>
</dbReference>
<dbReference type="STRING" id="33097.A0A150FTS5"/>
<evidence type="ECO:0000256" key="1">
    <source>
        <dbReference type="SAM" id="SignalP"/>
    </source>
</evidence>
<keyword evidence="1" id="KW-0732">Signal</keyword>
<name>A0A150FTS5_GONPE</name>
<evidence type="ECO:0000313" key="3">
    <source>
        <dbReference type="Proteomes" id="UP000075714"/>
    </source>
</evidence>
<protein>
    <submittedName>
        <fullName evidence="2">Uncharacterized protein</fullName>
    </submittedName>
</protein>
<feature type="signal peptide" evidence="1">
    <location>
        <begin position="1"/>
        <end position="18"/>
    </location>
</feature>
<keyword evidence="3" id="KW-1185">Reference proteome</keyword>
<accession>A0A150FTS5</accession>